<organism evidence="1 2">
    <name type="scientific">Linum trigynum</name>
    <dbReference type="NCBI Taxonomy" id="586398"/>
    <lineage>
        <taxon>Eukaryota</taxon>
        <taxon>Viridiplantae</taxon>
        <taxon>Streptophyta</taxon>
        <taxon>Embryophyta</taxon>
        <taxon>Tracheophyta</taxon>
        <taxon>Spermatophyta</taxon>
        <taxon>Magnoliopsida</taxon>
        <taxon>eudicotyledons</taxon>
        <taxon>Gunneridae</taxon>
        <taxon>Pentapetalae</taxon>
        <taxon>rosids</taxon>
        <taxon>fabids</taxon>
        <taxon>Malpighiales</taxon>
        <taxon>Linaceae</taxon>
        <taxon>Linum</taxon>
    </lineage>
</organism>
<dbReference type="AlphaFoldDB" id="A0AAV2E5E0"/>
<dbReference type="EMBL" id="OZ034817">
    <property type="protein sequence ID" value="CAL1381039.1"/>
    <property type="molecule type" value="Genomic_DNA"/>
</dbReference>
<sequence length="115" mass="13467">MGRGAATCALDEQLTKLPLGRCHTDIGTDVMLPIEMELSSYRIQPFHPDENQIKLTHDLHLIEERREYALMLLVASKERIARYLNVKVRNRPIWEGEWVLRRNFKKIQSHGNFTP</sequence>
<reference evidence="1 2" key="1">
    <citation type="submission" date="2024-04" db="EMBL/GenBank/DDBJ databases">
        <authorList>
            <person name="Fracassetti M."/>
        </authorList>
    </citation>
    <scope>NUCLEOTIDE SEQUENCE [LARGE SCALE GENOMIC DNA]</scope>
</reference>
<evidence type="ECO:0000313" key="2">
    <source>
        <dbReference type="Proteomes" id="UP001497516"/>
    </source>
</evidence>
<protein>
    <submittedName>
        <fullName evidence="1">Uncharacterized protein</fullName>
    </submittedName>
</protein>
<proteinExistence type="predicted"/>
<evidence type="ECO:0000313" key="1">
    <source>
        <dbReference type="EMBL" id="CAL1381039.1"/>
    </source>
</evidence>
<dbReference type="Proteomes" id="UP001497516">
    <property type="component" value="Chromosome 4"/>
</dbReference>
<accession>A0AAV2E5E0</accession>
<name>A0AAV2E5E0_9ROSI</name>
<keyword evidence="2" id="KW-1185">Reference proteome</keyword>
<gene>
    <name evidence="1" type="ORF">LTRI10_LOCUS22445</name>
</gene>